<dbReference type="AlphaFoldDB" id="A0A6J4LLF8"/>
<dbReference type="EMBL" id="CADCTX010000644">
    <property type="protein sequence ID" value="CAA9336688.1"/>
    <property type="molecule type" value="Genomic_DNA"/>
</dbReference>
<feature type="non-terminal residue" evidence="2">
    <location>
        <position position="42"/>
    </location>
</feature>
<proteinExistence type="predicted"/>
<evidence type="ECO:0000256" key="1">
    <source>
        <dbReference type="SAM" id="MobiDB-lite"/>
    </source>
</evidence>
<gene>
    <name evidence="2" type="ORF">AVDCRST_MAG40-2199</name>
</gene>
<feature type="compositionally biased region" description="Basic residues" evidence="1">
    <location>
        <begin position="1"/>
        <end position="11"/>
    </location>
</feature>
<reference evidence="2" key="1">
    <citation type="submission" date="2020-02" db="EMBL/GenBank/DDBJ databases">
        <authorList>
            <person name="Meier V. D."/>
        </authorList>
    </citation>
    <scope>NUCLEOTIDE SEQUENCE</scope>
    <source>
        <strain evidence="2">AVDCRST_MAG40</strain>
    </source>
</reference>
<name>A0A6J4LLF8_9BACT</name>
<sequence>AGPPRGVRRPGPRLPDAGARPADGGARARGLLRDVAAVGGRR</sequence>
<feature type="region of interest" description="Disordered" evidence="1">
    <location>
        <begin position="1"/>
        <end position="30"/>
    </location>
</feature>
<evidence type="ECO:0000313" key="2">
    <source>
        <dbReference type="EMBL" id="CAA9336688.1"/>
    </source>
</evidence>
<feature type="compositionally biased region" description="Low complexity" evidence="1">
    <location>
        <begin position="14"/>
        <end position="30"/>
    </location>
</feature>
<protein>
    <submittedName>
        <fullName evidence="2">Uncharacterized protein</fullName>
    </submittedName>
</protein>
<organism evidence="2">
    <name type="scientific">uncultured Gemmatimonadaceae bacterium</name>
    <dbReference type="NCBI Taxonomy" id="246130"/>
    <lineage>
        <taxon>Bacteria</taxon>
        <taxon>Pseudomonadati</taxon>
        <taxon>Gemmatimonadota</taxon>
        <taxon>Gemmatimonadia</taxon>
        <taxon>Gemmatimonadales</taxon>
        <taxon>Gemmatimonadaceae</taxon>
        <taxon>environmental samples</taxon>
    </lineage>
</organism>
<accession>A0A6J4LLF8</accession>
<feature type="non-terminal residue" evidence="2">
    <location>
        <position position="1"/>
    </location>
</feature>